<name>A0A136Q3N9_9FIRM</name>
<accession>A0A136Q3N9</accession>
<proteinExistence type="predicted"/>
<comment type="caution">
    <text evidence="1">The sequence shown here is derived from an EMBL/GenBank/DDBJ whole genome shotgun (WGS) entry which is preliminary data.</text>
</comment>
<dbReference type="STRING" id="626937.HMPREF3293_01893"/>
<reference evidence="1 2" key="1">
    <citation type="submission" date="2016-02" db="EMBL/GenBank/DDBJ databases">
        <authorList>
            <person name="Wen L."/>
            <person name="He K."/>
            <person name="Yang H."/>
        </authorList>
    </citation>
    <scope>NUCLEOTIDE SEQUENCE [LARGE SCALE GENOMIC DNA]</scope>
    <source>
        <strain evidence="1 2">DSM 22607</strain>
    </source>
</reference>
<sequence>MFQFILTYVIKPCNPLTAFKVTNKTKTGFIPVLQVFCCF</sequence>
<gene>
    <name evidence="1" type="ORF">HMPREF3293_01893</name>
</gene>
<evidence type="ECO:0000313" key="1">
    <source>
        <dbReference type="EMBL" id="KXK65303.1"/>
    </source>
</evidence>
<organism evidence="1 2">
    <name type="scientific">Christensenella minuta</name>
    <dbReference type="NCBI Taxonomy" id="626937"/>
    <lineage>
        <taxon>Bacteria</taxon>
        <taxon>Bacillati</taxon>
        <taxon>Bacillota</taxon>
        <taxon>Clostridia</taxon>
        <taxon>Christensenellales</taxon>
        <taxon>Christensenellaceae</taxon>
        <taxon>Christensenella</taxon>
    </lineage>
</organism>
<protein>
    <submittedName>
        <fullName evidence="1">Uncharacterized protein</fullName>
    </submittedName>
</protein>
<dbReference type="EMBL" id="LSZW01000062">
    <property type="protein sequence ID" value="KXK65303.1"/>
    <property type="molecule type" value="Genomic_DNA"/>
</dbReference>
<dbReference type="AlphaFoldDB" id="A0A136Q3N9"/>
<evidence type="ECO:0000313" key="2">
    <source>
        <dbReference type="Proteomes" id="UP000070366"/>
    </source>
</evidence>
<dbReference type="Proteomes" id="UP000070366">
    <property type="component" value="Unassembled WGS sequence"/>
</dbReference>
<keyword evidence="2" id="KW-1185">Reference proteome</keyword>